<feature type="compositionally biased region" description="Low complexity" evidence="1">
    <location>
        <begin position="531"/>
        <end position="551"/>
    </location>
</feature>
<feature type="compositionally biased region" description="Acidic residues" evidence="1">
    <location>
        <begin position="330"/>
        <end position="339"/>
    </location>
</feature>
<feature type="compositionally biased region" description="Basic residues" evidence="1">
    <location>
        <begin position="244"/>
        <end position="259"/>
    </location>
</feature>
<feature type="region of interest" description="Disordered" evidence="1">
    <location>
        <begin position="618"/>
        <end position="652"/>
    </location>
</feature>
<organism evidence="2">
    <name type="scientific">Ditylum brightwellii</name>
    <dbReference type="NCBI Taxonomy" id="49249"/>
    <lineage>
        <taxon>Eukaryota</taxon>
        <taxon>Sar</taxon>
        <taxon>Stramenopiles</taxon>
        <taxon>Ochrophyta</taxon>
        <taxon>Bacillariophyta</taxon>
        <taxon>Mediophyceae</taxon>
        <taxon>Lithodesmiophycidae</taxon>
        <taxon>Lithodesmiales</taxon>
        <taxon>Lithodesmiaceae</taxon>
        <taxon>Ditylum</taxon>
    </lineage>
</organism>
<feature type="compositionally biased region" description="Low complexity" evidence="1">
    <location>
        <begin position="260"/>
        <end position="290"/>
    </location>
</feature>
<evidence type="ECO:0000313" key="2">
    <source>
        <dbReference type="EMBL" id="CAE4613253.1"/>
    </source>
</evidence>
<feature type="region of interest" description="Disordered" evidence="1">
    <location>
        <begin position="531"/>
        <end position="558"/>
    </location>
</feature>
<dbReference type="AlphaFoldDB" id="A0A7S4RIS3"/>
<feature type="compositionally biased region" description="Low complexity" evidence="1">
    <location>
        <begin position="618"/>
        <end position="638"/>
    </location>
</feature>
<gene>
    <name evidence="2" type="ORF">DBRI00130_LOCUS18047</name>
</gene>
<accession>A0A7S4RIS3</accession>
<proteinExistence type="predicted"/>
<evidence type="ECO:0000256" key="1">
    <source>
        <dbReference type="SAM" id="MobiDB-lite"/>
    </source>
</evidence>
<feature type="compositionally biased region" description="Polar residues" evidence="1">
    <location>
        <begin position="291"/>
        <end position="315"/>
    </location>
</feature>
<protein>
    <submittedName>
        <fullName evidence="2">Uncharacterized protein</fullName>
    </submittedName>
</protein>
<name>A0A7S4RIS3_9STRA</name>
<dbReference type="EMBL" id="HBNS01022853">
    <property type="protein sequence ID" value="CAE4613253.1"/>
    <property type="molecule type" value="Transcribed_RNA"/>
</dbReference>
<reference evidence="2" key="1">
    <citation type="submission" date="2021-01" db="EMBL/GenBank/DDBJ databases">
        <authorList>
            <person name="Corre E."/>
            <person name="Pelletier E."/>
            <person name="Niang G."/>
            <person name="Scheremetjew M."/>
            <person name="Finn R."/>
            <person name="Kale V."/>
            <person name="Holt S."/>
            <person name="Cochrane G."/>
            <person name="Meng A."/>
            <person name="Brown T."/>
            <person name="Cohen L."/>
        </authorList>
    </citation>
    <scope>NUCLEOTIDE SEQUENCE</scope>
    <source>
        <strain evidence="2">GSO104</strain>
    </source>
</reference>
<sequence>MMNTPASSKSIPAAGAAASQHRLTAASNAIALAEIAIQNALKSTNSATPSLSSSQIMDHNHDLRDYYTSDNSHYDTIENYTAASASMSIPNNDDETEDNSVHLLANMSSNSVISALTITPLSSPTKSLPSSRRGYNEDNVDNNYIANNFFVSKLLGLTEDCFTEHILFSDEPSEGYFDSSEEIDSRDMDADHEAKGRQFHMNNCQNTNHNWNNSESKNDCSKNSKNNRGAPWVIGYQGNSTNTKKGRHLRPPRPPKKYHNNSSNNSATPSTAAPMNSSSLEVFSSSPLSETVPSKPSFTESGKKLSSASFSGQSRMKTKAHHHHPNQEECNNEDGEDSEVVLSDSSTYWNPSHHALSCFIEATKDEVEGKHEDMKDKESRLTNCETAISLSSSSFSQNNQCENSMYNDDFEQAKKEKSPLNDTVSLFSEGGAVASNNKIFPPCDAPTKVSSSLCLLSNVDCDDDIFDNGDKVGIEYVRRSRGEFVIFGNQNAIVDNRKGQKKCHFKQQQHHYPTASNLRWLRKTKYSSRSYMATSSPSSSSLSENKINPSSFSEKRRKNNIKIRWKKIPFIRQSYHKWFGGGAGKEKTAKVKTLSSMITTMASIKTDSEIAAMTTSLTPLTTPSGSSSDGHSAADAADTVQISKLRTSKAES</sequence>
<feature type="region of interest" description="Disordered" evidence="1">
    <location>
        <begin position="199"/>
        <end position="341"/>
    </location>
</feature>
<feature type="compositionally biased region" description="Low complexity" evidence="1">
    <location>
        <begin position="202"/>
        <end position="215"/>
    </location>
</feature>